<proteinExistence type="predicted"/>
<dbReference type="Proteomes" id="UP000192796">
    <property type="component" value="Unassembled WGS sequence"/>
</dbReference>
<keyword evidence="1" id="KW-0472">Membrane</keyword>
<evidence type="ECO:0000313" key="2">
    <source>
        <dbReference type="EMBL" id="OQP60660.1"/>
    </source>
</evidence>
<evidence type="ECO:0000256" key="1">
    <source>
        <dbReference type="SAM" id="Phobius"/>
    </source>
</evidence>
<dbReference type="STRING" id="1703345.A3860_32175"/>
<gene>
    <name evidence="2" type="ORF">A3860_32175</name>
</gene>
<reference evidence="2 3" key="1">
    <citation type="submission" date="2016-03" db="EMBL/GenBank/DDBJ databases">
        <title>Niastella vici sp. nov., isolated from farmland soil.</title>
        <authorList>
            <person name="Chen L."/>
            <person name="Wang D."/>
            <person name="Yang S."/>
            <person name="Wang G."/>
        </authorList>
    </citation>
    <scope>NUCLEOTIDE SEQUENCE [LARGE SCALE GENOMIC DNA]</scope>
    <source>
        <strain evidence="2 3">DJ57</strain>
    </source>
</reference>
<feature type="transmembrane region" description="Helical" evidence="1">
    <location>
        <begin position="69"/>
        <end position="94"/>
    </location>
</feature>
<dbReference type="AlphaFoldDB" id="A0A1V9FQP6"/>
<comment type="caution">
    <text evidence="2">The sequence shown here is derived from an EMBL/GenBank/DDBJ whole genome shotgun (WGS) entry which is preliminary data.</text>
</comment>
<protein>
    <recommendedName>
        <fullName evidence="4">DUF5362 domain-containing protein</fullName>
    </recommendedName>
</protein>
<keyword evidence="1" id="KW-0812">Transmembrane</keyword>
<organism evidence="2 3">
    <name type="scientific">Niastella vici</name>
    <dbReference type="NCBI Taxonomy" id="1703345"/>
    <lineage>
        <taxon>Bacteria</taxon>
        <taxon>Pseudomonadati</taxon>
        <taxon>Bacteroidota</taxon>
        <taxon>Chitinophagia</taxon>
        <taxon>Chitinophagales</taxon>
        <taxon>Chitinophagaceae</taxon>
        <taxon>Niastella</taxon>
    </lineage>
</organism>
<feature type="transmembrane region" description="Helical" evidence="1">
    <location>
        <begin position="36"/>
        <end position="57"/>
    </location>
</feature>
<keyword evidence="1" id="KW-1133">Transmembrane helix</keyword>
<evidence type="ECO:0008006" key="4">
    <source>
        <dbReference type="Google" id="ProtNLM"/>
    </source>
</evidence>
<accession>A0A1V9FQP6</accession>
<dbReference type="InterPro" id="IPR035287">
    <property type="entry name" value="DUF5362"/>
</dbReference>
<feature type="transmembrane region" description="Helical" evidence="1">
    <location>
        <begin position="122"/>
        <end position="148"/>
    </location>
</feature>
<evidence type="ECO:0000313" key="3">
    <source>
        <dbReference type="Proteomes" id="UP000192796"/>
    </source>
</evidence>
<dbReference type="EMBL" id="LVYD01000059">
    <property type="protein sequence ID" value="OQP60660.1"/>
    <property type="molecule type" value="Genomic_DNA"/>
</dbReference>
<sequence>METLNQTAPTQDLFSGLQIDHENNSYLNEVARWSKFLSIVGFVFTGLGTLGLLISLFARSSYESFYTPFWQQSGAVVVMIGLLSLCFFPCLYLFKFSNKMKLALRTDDQYSMTTAFKNLKSYFKFVGIFTIVILAIYVIVIIAMVMLASRNSMF</sequence>
<name>A0A1V9FQP6_9BACT</name>
<dbReference type="RefSeq" id="WP_081152407.1">
    <property type="nucleotide sequence ID" value="NZ_LVYD01000059.1"/>
</dbReference>
<dbReference type="Pfam" id="PF17319">
    <property type="entry name" value="DUF5362"/>
    <property type="match status" value="1"/>
</dbReference>
<dbReference type="OrthoDB" id="1121797at2"/>
<keyword evidence="3" id="KW-1185">Reference proteome</keyword>